<gene>
    <name evidence="2" type="ORF">QYM36_013594</name>
</gene>
<evidence type="ECO:0000313" key="3">
    <source>
        <dbReference type="Proteomes" id="UP001187531"/>
    </source>
</evidence>
<evidence type="ECO:0000256" key="1">
    <source>
        <dbReference type="SAM" id="MobiDB-lite"/>
    </source>
</evidence>
<dbReference type="Proteomes" id="UP001187531">
    <property type="component" value="Unassembled WGS sequence"/>
</dbReference>
<dbReference type="AlphaFoldDB" id="A0AA88HQG0"/>
<feature type="compositionally biased region" description="Polar residues" evidence="1">
    <location>
        <begin position="22"/>
        <end position="34"/>
    </location>
</feature>
<comment type="caution">
    <text evidence="2">The sequence shown here is derived from an EMBL/GenBank/DDBJ whole genome shotgun (WGS) entry which is preliminary data.</text>
</comment>
<sequence length="132" mass="14805">MKSMKQKIAPETDKKMRKANVLSPNPFSGQSLSPWGTPRLVANEQSGSSSALEGINELTPSMAVDLILSTKRAQKKQNEKNPPKKTEETQKRTMRLPTFQKPTEGIQKQGRYQQQKEPSVKHLKEAATETTK</sequence>
<feature type="region of interest" description="Disordered" evidence="1">
    <location>
        <begin position="71"/>
        <end position="132"/>
    </location>
</feature>
<feature type="region of interest" description="Disordered" evidence="1">
    <location>
        <begin position="1"/>
        <end position="48"/>
    </location>
</feature>
<feature type="compositionally biased region" description="Basic and acidic residues" evidence="1">
    <location>
        <begin position="76"/>
        <end position="91"/>
    </location>
</feature>
<evidence type="ECO:0000313" key="2">
    <source>
        <dbReference type="EMBL" id="KAK2709966.1"/>
    </source>
</evidence>
<proteinExistence type="predicted"/>
<dbReference type="EMBL" id="JAVRJZ010000017">
    <property type="protein sequence ID" value="KAK2709966.1"/>
    <property type="molecule type" value="Genomic_DNA"/>
</dbReference>
<keyword evidence="3" id="KW-1185">Reference proteome</keyword>
<name>A0AA88HQG0_ARTSF</name>
<feature type="compositionally biased region" description="Basic and acidic residues" evidence="1">
    <location>
        <begin position="118"/>
        <end position="132"/>
    </location>
</feature>
<reference evidence="2" key="1">
    <citation type="submission" date="2023-07" db="EMBL/GenBank/DDBJ databases">
        <title>Chromosome-level genome assembly of Artemia franciscana.</title>
        <authorList>
            <person name="Jo E."/>
        </authorList>
    </citation>
    <scope>NUCLEOTIDE SEQUENCE</scope>
    <source>
        <tissue evidence="2">Whole body</tissue>
    </source>
</reference>
<accession>A0AA88HQG0</accession>
<protein>
    <submittedName>
        <fullName evidence="2">Uncharacterized protein</fullName>
    </submittedName>
</protein>
<organism evidence="2 3">
    <name type="scientific">Artemia franciscana</name>
    <name type="common">Brine shrimp</name>
    <name type="synonym">Artemia sanfranciscana</name>
    <dbReference type="NCBI Taxonomy" id="6661"/>
    <lineage>
        <taxon>Eukaryota</taxon>
        <taxon>Metazoa</taxon>
        <taxon>Ecdysozoa</taxon>
        <taxon>Arthropoda</taxon>
        <taxon>Crustacea</taxon>
        <taxon>Branchiopoda</taxon>
        <taxon>Anostraca</taxon>
        <taxon>Artemiidae</taxon>
        <taxon>Artemia</taxon>
    </lineage>
</organism>